<comment type="caution">
    <text evidence="2">The sequence shown here is derived from an EMBL/GenBank/DDBJ whole genome shotgun (WGS) entry which is preliminary data.</text>
</comment>
<dbReference type="AlphaFoldDB" id="A0A8S0XLB1"/>
<name>A0A8S0XLB1_CYCAE</name>
<dbReference type="Proteomes" id="UP000467700">
    <property type="component" value="Unassembled WGS sequence"/>
</dbReference>
<accession>A0A8S0XLB1</accession>
<keyword evidence="3" id="KW-1185">Reference proteome</keyword>
<gene>
    <name evidence="2" type="ORF">AAE3_LOCUS7574</name>
</gene>
<organism evidence="2 3">
    <name type="scientific">Cyclocybe aegerita</name>
    <name type="common">Black poplar mushroom</name>
    <name type="synonym">Agrocybe aegerita</name>
    <dbReference type="NCBI Taxonomy" id="1973307"/>
    <lineage>
        <taxon>Eukaryota</taxon>
        <taxon>Fungi</taxon>
        <taxon>Dikarya</taxon>
        <taxon>Basidiomycota</taxon>
        <taxon>Agaricomycotina</taxon>
        <taxon>Agaricomycetes</taxon>
        <taxon>Agaricomycetidae</taxon>
        <taxon>Agaricales</taxon>
        <taxon>Agaricineae</taxon>
        <taxon>Bolbitiaceae</taxon>
        <taxon>Cyclocybe</taxon>
    </lineage>
</organism>
<dbReference type="EMBL" id="CACVBS010000048">
    <property type="protein sequence ID" value="CAA7265443.1"/>
    <property type="molecule type" value="Genomic_DNA"/>
</dbReference>
<feature type="region of interest" description="Disordered" evidence="1">
    <location>
        <begin position="1"/>
        <end position="47"/>
    </location>
</feature>
<evidence type="ECO:0000256" key="1">
    <source>
        <dbReference type="SAM" id="MobiDB-lite"/>
    </source>
</evidence>
<sequence length="129" mass="14575">MTSPRDSRDSSHSSATVPQPTYYPHQQVPHSAPIPRPSRMQTMPPNYAYPIDSKYPYTAHQPQAVAFPNAYTGYPGKQQHFDVANAPQYPHSMYQTKPPPLLKRLFMGLTGGNKHAQPKVPRRKRSSSF</sequence>
<evidence type="ECO:0000313" key="3">
    <source>
        <dbReference type="Proteomes" id="UP000467700"/>
    </source>
</evidence>
<protein>
    <submittedName>
        <fullName evidence="2">Uncharacterized protein</fullName>
    </submittedName>
</protein>
<proteinExistence type="predicted"/>
<feature type="compositionally biased region" description="Basic and acidic residues" evidence="1">
    <location>
        <begin position="1"/>
        <end position="11"/>
    </location>
</feature>
<reference evidence="2 3" key="1">
    <citation type="submission" date="2020-01" db="EMBL/GenBank/DDBJ databases">
        <authorList>
            <person name="Gupta K D."/>
        </authorList>
    </citation>
    <scope>NUCLEOTIDE SEQUENCE [LARGE SCALE GENOMIC DNA]</scope>
</reference>
<evidence type="ECO:0000313" key="2">
    <source>
        <dbReference type="EMBL" id="CAA7265443.1"/>
    </source>
</evidence>
<dbReference type="OrthoDB" id="2976199at2759"/>